<proteinExistence type="predicted"/>
<reference evidence="1 2" key="1">
    <citation type="journal article" date="2015" name="Stand. Genomic Sci.">
        <title>Genomic Encyclopedia of Bacterial and Archaeal Type Strains, Phase III: the genomes of soil and plant-associated and newly described type strains.</title>
        <authorList>
            <person name="Whitman W.B."/>
            <person name="Woyke T."/>
            <person name="Klenk H.P."/>
            <person name="Zhou Y."/>
            <person name="Lilburn T.G."/>
            <person name="Beck B.J."/>
            <person name="De Vos P."/>
            <person name="Vandamme P."/>
            <person name="Eisen J.A."/>
            <person name="Garrity G."/>
            <person name="Hugenholtz P."/>
            <person name="Kyrpides N.C."/>
        </authorList>
    </citation>
    <scope>NUCLEOTIDE SEQUENCE [LARGE SCALE GENOMIC DNA]</scope>
    <source>
        <strain evidence="1 2">CV53</strain>
    </source>
</reference>
<dbReference type="InterPro" id="IPR027635">
    <property type="entry name" value="Lantibiotic2_lead_pep_dom"/>
</dbReference>
<dbReference type="RefSeq" id="WP_121614376.1">
    <property type="nucleotide sequence ID" value="NZ_CP033045.1"/>
</dbReference>
<accession>A0A4R2AXX5</accession>
<protein>
    <submittedName>
        <fullName evidence="1">Mersacidin/lichenicidin family type 2 lantibiotic</fullName>
    </submittedName>
</protein>
<dbReference type="EMBL" id="SLVV01000018">
    <property type="protein sequence ID" value="TCN18917.1"/>
    <property type="molecule type" value="Genomic_DNA"/>
</dbReference>
<gene>
    <name evidence="1" type="ORF">EV146_1184</name>
</gene>
<dbReference type="Proteomes" id="UP000295689">
    <property type="component" value="Unassembled WGS sequence"/>
</dbReference>
<organism evidence="1 2">
    <name type="scientific">Mesobacillus foraminis</name>
    <dbReference type="NCBI Taxonomy" id="279826"/>
    <lineage>
        <taxon>Bacteria</taxon>
        <taxon>Bacillati</taxon>
        <taxon>Bacillota</taxon>
        <taxon>Bacilli</taxon>
        <taxon>Bacillales</taxon>
        <taxon>Bacillaceae</taxon>
        <taxon>Mesobacillus</taxon>
    </lineage>
</organism>
<dbReference type="NCBIfam" id="TIGR03898">
    <property type="entry name" value="lanti_MRSA_kill"/>
    <property type="match status" value="1"/>
</dbReference>
<comment type="caution">
    <text evidence="1">The sequence shown here is derived from an EMBL/GenBank/DDBJ whole genome shotgun (WGS) entry which is preliminary data.</text>
</comment>
<sequence>MNEKVIQYWRDPATRSALSAAERNQMPVNPAGDVLAEISDADLDQVVGAADCANVCTWTKDCSICPSWSCWSWSC</sequence>
<dbReference type="AlphaFoldDB" id="A0A4R2AXX5"/>
<evidence type="ECO:0000313" key="1">
    <source>
        <dbReference type="EMBL" id="TCN18917.1"/>
    </source>
</evidence>
<evidence type="ECO:0000313" key="2">
    <source>
        <dbReference type="Proteomes" id="UP000295689"/>
    </source>
</evidence>
<dbReference type="OrthoDB" id="4248078at2"/>
<dbReference type="NCBIfam" id="NF000539">
    <property type="entry name" value="plantaricin"/>
    <property type="match status" value="1"/>
</dbReference>
<name>A0A4R2AXX5_9BACI</name>
<keyword evidence="2" id="KW-1185">Reference proteome</keyword>
<dbReference type="GO" id="GO:0042742">
    <property type="term" value="P:defense response to bacterium"/>
    <property type="evidence" value="ECO:0007669"/>
    <property type="project" value="InterPro"/>
</dbReference>